<dbReference type="KEGG" id="abae:CL176_09035"/>
<dbReference type="EMBL" id="CP023434">
    <property type="protein sequence ID" value="AXY26132.1"/>
    <property type="molecule type" value="Genomic_DNA"/>
</dbReference>
<feature type="domain" description="HTH-like" evidence="1">
    <location>
        <begin position="59"/>
        <end position="109"/>
    </location>
</feature>
<evidence type="ECO:0000259" key="1">
    <source>
        <dbReference type="Pfam" id="PF13276"/>
    </source>
</evidence>
<dbReference type="InterPro" id="IPR009057">
    <property type="entry name" value="Homeodomain-like_sf"/>
</dbReference>
<keyword evidence="3" id="KW-1185">Reference proteome</keyword>
<reference evidence="2 3" key="1">
    <citation type="submission" date="2017-09" db="EMBL/GenBank/DDBJ databases">
        <title>Complete genome sequence of Oxytococcus suis strain ZY16052.</title>
        <authorList>
            <person name="Li F."/>
        </authorList>
    </citation>
    <scope>NUCLEOTIDE SEQUENCE [LARGE SCALE GENOMIC DNA]</scope>
    <source>
        <strain evidence="2 3">ZY16052</strain>
    </source>
</reference>
<proteinExistence type="predicted"/>
<name>A0A347WM25_9LACT</name>
<organism evidence="2 3">
    <name type="scientific">Suicoccus acidiformans</name>
    <dbReference type="NCBI Taxonomy" id="2036206"/>
    <lineage>
        <taxon>Bacteria</taxon>
        <taxon>Bacillati</taxon>
        <taxon>Bacillota</taxon>
        <taxon>Bacilli</taxon>
        <taxon>Lactobacillales</taxon>
        <taxon>Aerococcaceae</taxon>
        <taxon>Suicoccus</taxon>
    </lineage>
</organism>
<accession>A0A347WM25</accession>
<evidence type="ECO:0000313" key="3">
    <source>
        <dbReference type="Proteomes" id="UP000263232"/>
    </source>
</evidence>
<dbReference type="AlphaFoldDB" id="A0A347WM25"/>
<sequence>MLGNVKELEATESNEDKARVIHKLRQQEKYTLTEILAAIGFPKSTYTYWQAQWKKTNPDKELKDEILEIRKEHPNYGYRRIHATLLKRGMEINRKKVHRICKELGSQVKNFGRKYRKYSS</sequence>
<protein>
    <recommendedName>
        <fullName evidence="1">HTH-like domain-containing protein</fullName>
    </recommendedName>
</protein>
<dbReference type="InterPro" id="IPR025948">
    <property type="entry name" value="HTH-like_dom"/>
</dbReference>
<dbReference type="Proteomes" id="UP000263232">
    <property type="component" value="Chromosome"/>
</dbReference>
<gene>
    <name evidence="2" type="ORF">CL176_09035</name>
</gene>
<dbReference type="Pfam" id="PF13276">
    <property type="entry name" value="HTH_21"/>
    <property type="match status" value="1"/>
</dbReference>
<evidence type="ECO:0000313" key="2">
    <source>
        <dbReference type="EMBL" id="AXY26132.1"/>
    </source>
</evidence>
<dbReference type="OrthoDB" id="1652943at2"/>
<dbReference type="SUPFAM" id="SSF46689">
    <property type="entry name" value="Homeodomain-like"/>
    <property type="match status" value="1"/>
</dbReference>